<keyword evidence="4" id="KW-1185">Reference proteome</keyword>
<dbReference type="PANTHER" id="PTHR37694">
    <property type="entry name" value="SLR8022 PROTEIN"/>
    <property type="match status" value="1"/>
</dbReference>
<protein>
    <submittedName>
        <fullName evidence="3">Cupin domain-containing protein</fullName>
    </submittedName>
</protein>
<dbReference type="PANTHER" id="PTHR37694:SF1">
    <property type="entry name" value="SLR8022 PROTEIN"/>
    <property type="match status" value="1"/>
</dbReference>
<sequence length="120" mass="12975">MAVRHAADIARDPVSAGSGTERQVLIGPETGPNFALRRFIMQPGGGMPRHTNAVEHEQYVLRGRATVVIGEETFTVSADDVVYIPAGVPHSYRAEGDTPFEFLCVVPNAEDRIEILDDGA</sequence>
<dbReference type="Proteomes" id="UP001484239">
    <property type="component" value="Unassembled WGS sequence"/>
</dbReference>
<evidence type="ECO:0000259" key="2">
    <source>
        <dbReference type="Pfam" id="PF07883"/>
    </source>
</evidence>
<proteinExistence type="predicted"/>
<comment type="caution">
    <text evidence="3">The sequence shown here is derived from an EMBL/GenBank/DDBJ whole genome shotgun (WGS) entry which is preliminary data.</text>
</comment>
<dbReference type="EMBL" id="JBBHLI010000012">
    <property type="protein sequence ID" value="MEK9502551.1"/>
    <property type="molecule type" value="Genomic_DNA"/>
</dbReference>
<evidence type="ECO:0000313" key="3">
    <source>
        <dbReference type="EMBL" id="MEK9502551.1"/>
    </source>
</evidence>
<dbReference type="Gene3D" id="2.60.120.10">
    <property type="entry name" value="Jelly Rolls"/>
    <property type="match status" value="1"/>
</dbReference>
<organism evidence="3 4">
    <name type="scientific">Gaopeijia maritima</name>
    <dbReference type="NCBI Taxonomy" id="3119007"/>
    <lineage>
        <taxon>Bacteria</taxon>
        <taxon>Pseudomonadati</taxon>
        <taxon>Gemmatimonadota</taxon>
        <taxon>Longimicrobiia</taxon>
        <taxon>Gaopeijiales</taxon>
        <taxon>Gaopeijiaceae</taxon>
        <taxon>Gaopeijia</taxon>
    </lineage>
</organism>
<evidence type="ECO:0000256" key="1">
    <source>
        <dbReference type="SAM" id="MobiDB-lite"/>
    </source>
</evidence>
<dbReference type="CDD" id="cd02222">
    <property type="entry name" value="cupin_TM1459-like"/>
    <property type="match status" value="1"/>
</dbReference>
<dbReference type="SUPFAM" id="SSF51182">
    <property type="entry name" value="RmlC-like cupins"/>
    <property type="match status" value="1"/>
</dbReference>
<dbReference type="Pfam" id="PF07883">
    <property type="entry name" value="Cupin_2"/>
    <property type="match status" value="1"/>
</dbReference>
<accession>A0ABU9EDF1</accession>
<feature type="domain" description="Cupin type-2" evidence="2">
    <location>
        <begin position="38"/>
        <end position="106"/>
    </location>
</feature>
<gene>
    <name evidence="3" type="ORF">WI372_16275</name>
</gene>
<dbReference type="InterPro" id="IPR014710">
    <property type="entry name" value="RmlC-like_jellyroll"/>
</dbReference>
<feature type="region of interest" description="Disordered" evidence="1">
    <location>
        <begin position="1"/>
        <end position="28"/>
    </location>
</feature>
<name>A0ABU9EDF1_9BACT</name>
<dbReference type="InterPro" id="IPR011051">
    <property type="entry name" value="RmlC_Cupin_sf"/>
</dbReference>
<feature type="compositionally biased region" description="Basic and acidic residues" evidence="1">
    <location>
        <begin position="1"/>
        <end position="11"/>
    </location>
</feature>
<dbReference type="InterPro" id="IPR013096">
    <property type="entry name" value="Cupin_2"/>
</dbReference>
<evidence type="ECO:0000313" key="4">
    <source>
        <dbReference type="Proteomes" id="UP001484239"/>
    </source>
</evidence>
<reference evidence="3 4" key="1">
    <citation type="submission" date="2024-02" db="EMBL/GenBank/DDBJ databases">
        <title>A novel Gemmatimonadota bacterium.</title>
        <authorList>
            <person name="Du Z.-J."/>
            <person name="Ye Y.-Q."/>
        </authorList>
    </citation>
    <scope>NUCLEOTIDE SEQUENCE [LARGE SCALE GENOMIC DNA]</scope>
    <source>
        <strain evidence="3 4">DH-20</strain>
    </source>
</reference>
<dbReference type="RefSeq" id="WP_405280508.1">
    <property type="nucleotide sequence ID" value="NZ_CP144380.1"/>
</dbReference>